<dbReference type="Pfam" id="PF10896">
    <property type="entry name" value="DUF2714"/>
    <property type="match status" value="1"/>
</dbReference>
<reference evidence="1" key="2">
    <citation type="submission" date="2022-11" db="EMBL/GenBank/DDBJ databases">
        <title>complete genomes of mycoplasma synoviae ZX313 strain and SD2 strain.</title>
        <authorList>
            <person name="Zhong Q."/>
        </authorList>
    </citation>
    <scope>NUCLEOTIDE SEQUENCE</scope>
    <source>
        <strain evidence="1">SD2</strain>
    </source>
</reference>
<dbReference type="EMBL" id="CP107525">
    <property type="protein sequence ID" value="UZW64637.1"/>
    <property type="molecule type" value="Genomic_DNA"/>
</dbReference>
<organism evidence="1 2">
    <name type="scientific">Mycoplasmopsis synoviae</name>
    <name type="common">Mycoplasma synoviae</name>
    <dbReference type="NCBI Taxonomy" id="2109"/>
    <lineage>
        <taxon>Bacteria</taxon>
        <taxon>Bacillati</taxon>
        <taxon>Mycoplasmatota</taxon>
        <taxon>Mycoplasmoidales</taxon>
        <taxon>Metamycoplasmataceae</taxon>
        <taxon>Mycoplasmopsis</taxon>
    </lineage>
</organism>
<dbReference type="AlphaFoldDB" id="A0AAX3F126"/>
<protein>
    <submittedName>
        <fullName evidence="1">DUF2714 domain-containing protein</fullName>
    </submittedName>
</protein>
<gene>
    <name evidence="1" type="ORF">OIE46_00900</name>
</gene>
<proteinExistence type="predicted"/>
<dbReference type="InterPro" id="IPR021222">
    <property type="entry name" value="DUF2714"/>
</dbReference>
<dbReference type="Proteomes" id="UP001164481">
    <property type="component" value="Chromosome"/>
</dbReference>
<reference evidence="1" key="1">
    <citation type="submission" date="2022-10" db="EMBL/GenBank/DDBJ databases">
        <authorList>
            <person name="Wei X."/>
        </authorList>
    </citation>
    <scope>NUCLEOTIDE SEQUENCE</scope>
    <source>
        <strain evidence="1">SD2</strain>
    </source>
</reference>
<evidence type="ECO:0000313" key="1">
    <source>
        <dbReference type="EMBL" id="UZW64637.1"/>
    </source>
</evidence>
<evidence type="ECO:0000313" key="2">
    <source>
        <dbReference type="Proteomes" id="UP001164481"/>
    </source>
</evidence>
<sequence>MFKFKKPLNSKSKKTKEAQYSKEQLKYQDFVYKNYFEILSQAKDSDEKFLSYEQFVNQFYLKLNQKDKISEFNKLWKASYDNFFQKQQVVFDDFVLAWTRNERFSLHDLVPYVSLSEDSNVLSTDLSAKNNDKTNLVFKHLNNFLKDYLFEKLKVIEIFPNVILFLDENSKFKLLFDKSVVENER</sequence>
<dbReference type="RefSeq" id="WP_154221512.1">
    <property type="nucleotide sequence ID" value="NZ_CP034544.1"/>
</dbReference>
<name>A0AAX3F126_MYCSY</name>
<accession>A0AAX3F126</accession>